<dbReference type="PROSITE" id="PS50082">
    <property type="entry name" value="WD_REPEATS_2"/>
    <property type="match status" value="1"/>
</dbReference>
<dbReference type="PANTHER" id="PTHR19879">
    <property type="entry name" value="TRANSCRIPTION INITIATION FACTOR TFIID"/>
    <property type="match status" value="1"/>
</dbReference>
<dbReference type="Gene3D" id="2.130.10.10">
    <property type="entry name" value="YVTN repeat-like/Quinoprotein amine dehydrogenase"/>
    <property type="match status" value="3"/>
</dbReference>
<organism evidence="3 4">
    <name type="scientific">Streptomyces hokutonensis</name>
    <dbReference type="NCBI Taxonomy" id="1306990"/>
    <lineage>
        <taxon>Bacteria</taxon>
        <taxon>Bacillati</taxon>
        <taxon>Actinomycetota</taxon>
        <taxon>Actinomycetes</taxon>
        <taxon>Kitasatosporales</taxon>
        <taxon>Streptomycetaceae</taxon>
        <taxon>Streptomyces</taxon>
    </lineage>
</organism>
<dbReference type="PROSITE" id="PS50294">
    <property type="entry name" value="WD_REPEATS_REGION"/>
    <property type="match status" value="1"/>
</dbReference>
<dbReference type="SMART" id="SM00320">
    <property type="entry name" value="WD40"/>
    <property type="match status" value="4"/>
</dbReference>
<dbReference type="InterPro" id="IPR049052">
    <property type="entry name" value="nSTAND1"/>
</dbReference>
<comment type="caution">
    <text evidence="3">The sequence shown here is derived from an EMBL/GenBank/DDBJ whole genome shotgun (WGS) entry which is preliminary data.</text>
</comment>
<keyword evidence="1" id="KW-0853">WD repeat</keyword>
<gene>
    <name evidence="3" type="ORF">ACFYNQ_29470</name>
</gene>
<evidence type="ECO:0000313" key="3">
    <source>
        <dbReference type="EMBL" id="MFE9602681.1"/>
    </source>
</evidence>
<name>A0ABW6M963_9ACTN</name>
<dbReference type="EMBL" id="JBIAHM010000011">
    <property type="protein sequence ID" value="MFE9602681.1"/>
    <property type="molecule type" value="Genomic_DNA"/>
</dbReference>
<evidence type="ECO:0000313" key="4">
    <source>
        <dbReference type="Proteomes" id="UP001601303"/>
    </source>
</evidence>
<dbReference type="Proteomes" id="UP001601303">
    <property type="component" value="Unassembled WGS sequence"/>
</dbReference>
<dbReference type="InterPro" id="IPR027417">
    <property type="entry name" value="P-loop_NTPase"/>
</dbReference>
<dbReference type="PANTHER" id="PTHR19879:SF9">
    <property type="entry name" value="TRANSCRIPTION INITIATION FACTOR TFIID SUBUNIT 5"/>
    <property type="match status" value="1"/>
</dbReference>
<sequence length="1251" mass="135662">MGRPERPVDPEAGAVQRLAHQLRELRAACGGPSYRVMARRAHYSAATLAQAAGGERLPSLAVVLAYVQACDADPGEWETRWKAAAEEERAVRQEGGGGGDQPPYRGLVRFEPGDESLFFGREQLVGELLELVCEHRLAMVFGASGSGKSSLLRAGLIPRLRRRIQEDGCAAVLRVLTPGANPAATHGHLLTPGDGEADSWVVVDQFEEIFTLCRDRKERARFIELLLAAREPRNRLRVVIAVRADFYDRCAEHRGLVDALREAHLPVGPMDATELREAVVRPAAAAGLLVERELTARIIDEVVDRPGALPMLSHALLETWHRRHGRTLTMAAYEAAGGVSGAIAATAEHLYGDLSPGQARTARQVLLRLIEPGQGTADTRRPVRRGELDVSEPELCEVVERLARARLLTVDADCVELAHEALINSWPRLRGWVEEDRERLRHHRSLTQAAQTWDELGRDTGTLYRGTRLAQVEEMFAAGLSPELNTLERDFLTAALDARAHEHRTATRTARRARRLVVSLSVAVTLSLVTGLVAWQLHRNGVRERTETAARQIASVAASMRTTDPRTAMLLSVAAWRTAPLTESRSALLGALTQPQSDAFTAPGADGDTPRFLADSGRTVLSTEGRTWRTWDVATHRRRASGHLPYGTVLAAAPDARVVVLQVPGGQRLWDVAARRWTGPARALPSSYDLDFGASGRSYVVADPDRSRTQLRSVANDRLLYGTSGTGEPDLVPSPDDRRVAVCREGHAPAVRDLAKRRTLHGGWESARDICDDPNRLLRFGAGDRLTALSTTGIRAWDTTTGRLLADVYYPDVQYAALSEDGRFLAASCRDEIRVWRVSAPVSRYAAPVFRYPLNGQLPSASLAWDPRLPVLRYLEGSTVHTLDMTTPLTSRWRQQPLDNALLSPDGRILATAERTAERTGGHYRFQLRDTEDGRLLRELPSPPFPVAVAGSEPVVPQYTKSLMAFSPDSGAFAYGVSTPGRDAAPQRLTVWNVAGDRERTTLDITSSSTGTAVALALGPGGRTLLAARTPGTPHLTDEVWDVARHRRTAVLKGFDSHLLAVRPDGRLLVGGSHSAALPAGPVTARALGQSGRIGALAFGADGSRMAAGDLTGRVALWDGDLRRRAGILPNVFPGPALDTPEAVSALAFSPDGRTLAVAGDAGTVQLWDTATQQPLGGTLPTPGEGIRSLAFSPDNGTLYVAGDHVPLQHYALSASAALTQVCARAGTTLTRAQWRAYIPDAPYQHTCEQR</sequence>
<dbReference type="InterPro" id="IPR001387">
    <property type="entry name" value="Cro/C1-type_HTH"/>
</dbReference>
<protein>
    <submittedName>
        <fullName evidence="3">Helix-turn-helix domain-containing protein</fullName>
    </submittedName>
</protein>
<dbReference type="SUPFAM" id="SSF52540">
    <property type="entry name" value="P-loop containing nucleoside triphosphate hydrolases"/>
    <property type="match status" value="1"/>
</dbReference>
<keyword evidence="4" id="KW-1185">Reference proteome</keyword>
<feature type="repeat" description="WD" evidence="1">
    <location>
        <begin position="1144"/>
        <end position="1178"/>
    </location>
</feature>
<dbReference type="RefSeq" id="WP_388110743.1">
    <property type="nucleotide sequence ID" value="NZ_JBIAHM010000011.1"/>
</dbReference>
<accession>A0ABW6M963</accession>
<dbReference type="InterPro" id="IPR011047">
    <property type="entry name" value="Quinoprotein_ADH-like_sf"/>
</dbReference>
<dbReference type="SMART" id="SM00530">
    <property type="entry name" value="HTH_XRE"/>
    <property type="match status" value="1"/>
</dbReference>
<evidence type="ECO:0000259" key="2">
    <source>
        <dbReference type="SMART" id="SM00530"/>
    </source>
</evidence>
<proteinExistence type="predicted"/>
<dbReference type="Pfam" id="PF20703">
    <property type="entry name" value="nSTAND1"/>
    <property type="match status" value="1"/>
</dbReference>
<dbReference type="InterPro" id="IPR001680">
    <property type="entry name" value="WD40_rpt"/>
</dbReference>
<reference evidence="3 4" key="1">
    <citation type="submission" date="2024-10" db="EMBL/GenBank/DDBJ databases">
        <title>The Natural Products Discovery Center: Release of the First 8490 Sequenced Strains for Exploring Actinobacteria Biosynthetic Diversity.</title>
        <authorList>
            <person name="Kalkreuter E."/>
            <person name="Kautsar S.A."/>
            <person name="Yang D."/>
            <person name="Bader C.D."/>
            <person name="Teijaro C.N."/>
            <person name="Fluegel L."/>
            <person name="Davis C.M."/>
            <person name="Simpson J.R."/>
            <person name="Lauterbach L."/>
            <person name="Steele A.D."/>
            <person name="Gui C."/>
            <person name="Meng S."/>
            <person name="Li G."/>
            <person name="Viehrig K."/>
            <person name="Ye F."/>
            <person name="Su P."/>
            <person name="Kiefer A.F."/>
            <person name="Nichols A."/>
            <person name="Cepeda A.J."/>
            <person name="Yan W."/>
            <person name="Fan B."/>
            <person name="Jiang Y."/>
            <person name="Adhikari A."/>
            <person name="Zheng C.-J."/>
            <person name="Schuster L."/>
            <person name="Cowan T.M."/>
            <person name="Smanski M.J."/>
            <person name="Chevrette M.G."/>
            <person name="De Carvalho L.P.S."/>
            <person name="Shen B."/>
        </authorList>
    </citation>
    <scope>NUCLEOTIDE SEQUENCE [LARGE SCALE GENOMIC DNA]</scope>
    <source>
        <strain evidence="3 4">NPDC006488</strain>
    </source>
</reference>
<dbReference type="InterPro" id="IPR015943">
    <property type="entry name" value="WD40/YVTN_repeat-like_dom_sf"/>
</dbReference>
<dbReference type="SUPFAM" id="SSF50998">
    <property type="entry name" value="Quinoprotein alcohol dehydrogenase-like"/>
    <property type="match status" value="2"/>
</dbReference>
<evidence type="ECO:0000256" key="1">
    <source>
        <dbReference type="PROSITE-ProRule" id="PRU00221"/>
    </source>
</evidence>
<feature type="domain" description="HTH cro/C1-type" evidence="2">
    <location>
        <begin position="21"/>
        <end position="77"/>
    </location>
</feature>
<dbReference type="Pfam" id="PF00400">
    <property type="entry name" value="WD40"/>
    <property type="match status" value="1"/>
</dbReference>